<dbReference type="AlphaFoldDB" id="A0A934VB78"/>
<keyword evidence="1" id="KW-0472">Membrane</keyword>
<evidence type="ECO:0000313" key="3">
    <source>
        <dbReference type="Proteomes" id="UP000600139"/>
    </source>
</evidence>
<gene>
    <name evidence="2" type="ORF">JIN84_08465</name>
</gene>
<reference evidence="2" key="1">
    <citation type="submission" date="2021-01" db="EMBL/GenBank/DDBJ databases">
        <title>Modified the classification status of verrucomicrobia.</title>
        <authorList>
            <person name="Feng X."/>
        </authorList>
    </citation>
    <scope>NUCLEOTIDE SEQUENCE</scope>
    <source>
        <strain evidence="2">JCM 18052</strain>
    </source>
</reference>
<keyword evidence="3" id="KW-1185">Reference proteome</keyword>
<feature type="transmembrane region" description="Helical" evidence="1">
    <location>
        <begin position="485"/>
        <end position="506"/>
    </location>
</feature>
<protein>
    <submittedName>
        <fullName evidence="2">Uncharacterized protein</fullName>
    </submittedName>
</protein>
<keyword evidence="1" id="KW-1133">Transmembrane helix</keyword>
<evidence type="ECO:0000313" key="2">
    <source>
        <dbReference type="EMBL" id="MBK1815646.1"/>
    </source>
</evidence>
<accession>A0A934VB78</accession>
<dbReference type="EMBL" id="JAENIK010000009">
    <property type="protein sequence ID" value="MBK1815646.1"/>
    <property type="molecule type" value="Genomic_DNA"/>
</dbReference>
<dbReference type="Gene3D" id="3.40.50.450">
    <property type="match status" value="1"/>
</dbReference>
<feature type="transmembrane region" description="Helical" evidence="1">
    <location>
        <begin position="734"/>
        <end position="758"/>
    </location>
</feature>
<proteinExistence type="predicted"/>
<sequence length="838" mass="91927">MNSQQSRNTIVKPRFALEVAVIGNRRYAGDADTVEDVKVEDTPKEAEKVLSALSESFQEVWKAIGDQMLVARKQEIRVEAASHSGGKRHGHREERKVFINQFFDETKPAKLGVLSSLAAGADQVGAEAALVVGKAFRHKPTCEKAATDLPACEKLEVELEAILPMAEKNYPGLQGGEQKEFRKKEAAKLRELLSEASQVIRLDGSYDSRHGAYSAAAELLLENSDLVIAAYDPQAEAGAGGTLETVRQALEREIPVLAMIVKETEIRIVLYRKTKDRPERDKEWEQAEGKHKMWEEGLKTLVSYLLAFPHSMAGTAEAGNLHGENAHGYERKRSLATAVERLELLQGVLPLRFPASSKWVRWLTGWVVRATAYVGERFAKLHAFERADLAKVIPGQKLERPGPFSGLGQWLLAMTPFAKKPAPSGNLGRVTMEPYSSVYLRASSLSRPLMAVYRGGFVSAFLLAACASSVAILSLGCSLLFENPWIVVLVGLGVLKLVIIAILLALEVYNHHQKWQEVAADFRYLAEVMQPMEYLAPLGASMPYIELPSIYTRGDPRQDWANWLFRAYSRATPSVIALPGSEVGKEISVVADDKMVDRSKQWISSQISYHKRNAVKSHIIENGLERLGFSLLVIVLAAVLALLAIEVPHLMPHEENTQEPAKQEASAATQEKYAAVGDIGDGTAEPAGAAAVSAPADGAAARHLVTRPAGEHAVYGKESAEKGKEAPSMFREPWYVVLLGVLAASLPALIGALGGICFQSEAKRLEQRSEIMVWLLDEHYKRVEILGGSLKQGNPSPSLTQPPPSRLLAAELRSAADLMVRESLDWRTLYRTHSIKAG</sequence>
<evidence type="ECO:0000256" key="1">
    <source>
        <dbReference type="SAM" id="Phobius"/>
    </source>
</evidence>
<feature type="transmembrane region" description="Helical" evidence="1">
    <location>
        <begin position="451"/>
        <end position="473"/>
    </location>
</feature>
<keyword evidence="1" id="KW-0812">Transmembrane</keyword>
<comment type="caution">
    <text evidence="2">The sequence shown here is derived from an EMBL/GenBank/DDBJ whole genome shotgun (WGS) entry which is preliminary data.</text>
</comment>
<organism evidence="2 3">
    <name type="scientific">Luteolibacter yonseiensis</name>
    <dbReference type="NCBI Taxonomy" id="1144680"/>
    <lineage>
        <taxon>Bacteria</taxon>
        <taxon>Pseudomonadati</taxon>
        <taxon>Verrucomicrobiota</taxon>
        <taxon>Verrucomicrobiia</taxon>
        <taxon>Verrucomicrobiales</taxon>
        <taxon>Verrucomicrobiaceae</taxon>
        <taxon>Luteolibacter</taxon>
    </lineage>
</organism>
<feature type="transmembrane region" description="Helical" evidence="1">
    <location>
        <begin position="627"/>
        <end position="645"/>
    </location>
</feature>
<dbReference type="RefSeq" id="WP_200350605.1">
    <property type="nucleotide sequence ID" value="NZ_BAABHZ010000008.1"/>
</dbReference>
<dbReference type="SUPFAM" id="SSF102405">
    <property type="entry name" value="MCP/YpsA-like"/>
    <property type="match status" value="1"/>
</dbReference>
<dbReference type="Proteomes" id="UP000600139">
    <property type="component" value="Unassembled WGS sequence"/>
</dbReference>
<name>A0A934VB78_9BACT</name>